<evidence type="ECO:0000259" key="2">
    <source>
        <dbReference type="Pfam" id="PF05754"/>
    </source>
</evidence>
<protein>
    <submittedName>
        <fullName evidence="3">Retrotransposon protein, putative, unclassified</fullName>
    </submittedName>
</protein>
<reference evidence="3" key="1">
    <citation type="journal article" date="2003" name="Science">
        <title>In-depth view of structure, activity, and evolution of rice chromosome 10.</title>
        <authorList>
            <consortium name="Rice Chromosome 10 Sequencing Consortium"/>
        </authorList>
    </citation>
    <scope>NUCLEOTIDE SEQUENCE [LARGE SCALE GENOMIC DNA]</scope>
</reference>
<dbReference type="EMBL" id="DP000086">
    <property type="protein sequence ID" value="AAP54046.1"/>
    <property type="molecule type" value="Genomic_DNA"/>
</dbReference>
<organism evidence="3">
    <name type="scientific">Oryza sativa subsp. japonica</name>
    <name type="common">Rice</name>
    <dbReference type="NCBI Taxonomy" id="39947"/>
    <lineage>
        <taxon>Eukaryota</taxon>
        <taxon>Viridiplantae</taxon>
        <taxon>Streptophyta</taxon>
        <taxon>Embryophyta</taxon>
        <taxon>Tracheophyta</taxon>
        <taxon>Spermatophyta</taxon>
        <taxon>Magnoliopsida</taxon>
        <taxon>Liliopsida</taxon>
        <taxon>Poales</taxon>
        <taxon>Poaceae</taxon>
        <taxon>BOP clade</taxon>
        <taxon>Oryzoideae</taxon>
        <taxon>Oryzeae</taxon>
        <taxon>Oryzinae</taxon>
        <taxon>Oryza</taxon>
        <taxon>Oryza sativa</taxon>
    </lineage>
</organism>
<reference evidence="3" key="3">
    <citation type="submission" date="2006-07" db="EMBL/GenBank/DDBJ databases">
        <authorList>
            <person name="Buell R."/>
        </authorList>
    </citation>
    <scope>NUCLEOTIDE SEQUENCE</scope>
</reference>
<sequence>MDLADVSKGRPAPTRGPHTSASQRGGARWTKSTRGLGACPPRGWPRSARSRSDGHEAARLGHRHGMKPARPSDSARRRAARRPPATAARRGSGHGERRRRKKGEGTVGILTEDGDGETTTGRRLAAERDGERGGGVPGAGRGNGVGAGVRRGTAMPMAVVAQRGSDGSGGGARLEVTKGGCGSVHGGNGAAGVEGEDGVDAGVWHDAAKLLEAKARPGEAALAGGERMEAAKGEGGSGWRWKRRCGGGLAKRSGGRGAHGDCGAGEGDGAVRGWREWRLGAAGARRRAATARFCVGRAGESAGSTGKLGKRGRVARGSFL</sequence>
<dbReference type="AlphaFoldDB" id="Q7XDU5"/>
<gene>
    <name evidence="3" type="ordered locus">LOC_Os10g31390</name>
</gene>
<feature type="compositionally biased region" description="Gly residues" evidence="1">
    <location>
        <begin position="133"/>
        <end position="144"/>
    </location>
</feature>
<reference evidence="3" key="2">
    <citation type="submission" date="2003-05" db="EMBL/GenBank/DDBJ databases">
        <authorList>
            <person name="Buell C.R."/>
            <person name="Wing R.A."/>
            <person name="McCombie W.R."/>
            <person name="Messing J."/>
            <person name="Yuan Q."/>
            <person name="Ouyang S."/>
        </authorList>
    </citation>
    <scope>NUCLEOTIDE SEQUENCE</scope>
</reference>
<name>Q7XDU5_ORYSJ</name>
<feature type="region of interest" description="Disordered" evidence="1">
    <location>
        <begin position="1"/>
        <end position="144"/>
    </location>
</feature>
<feature type="compositionally biased region" description="Basic and acidic residues" evidence="1">
    <location>
        <begin position="50"/>
        <end position="59"/>
    </location>
</feature>
<feature type="domain" description="DUF834" evidence="2">
    <location>
        <begin position="131"/>
        <end position="170"/>
    </location>
</feature>
<proteinExistence type="predicted"/>
<evidence type="ECO:0000313" key="3">
    <source>
        <dbReference type="EMBL" id="AAP54046.1"/>
    </source>
</evidence>
<feature type="region of interest" description="Disordered" evidence="1">
    <location>
        <begin position="299"/>
        <end position="320"/>
    </location>
</feature>
<evidence type="ECO:0000256" key="1">
    <source>
        <dbReference type="SAM" id="MobiDB-lite"/>
    </source>
</evidence>
<accession>Q7XDU5</accession>
<dbReference type="InterPro" id="IPR008552">
    <property type="entry name" value="DUF834"/>
</dbReference>
<dbReference type="Pfam" id="PF05754">
    <property type="entry name" value="DUF834"/>
    <property type="match status" value="1"/>
</dbReference>